<dbReference type="InterPro" id="IPR017916">
    <property type="entry name" value="SB_dom"/>
</dbReference>
<evidence type="ECO:0000256" key="6">
    <source>
        <dbReference type="ARBA" id="ARBA00023054"/>
    </source>
</evidence>
<feature type="compositionally biased region" description="Polar residues" evidence="8">
    <location>
        <begin position="236"/>
        <end position="246"/>
    </location>
</feature>
<dbReference type="KEGG" id="lbc:LACBIDRAFT_305951"/>
<dbReference type="GeneID" id="6071040"/>
<dbReference type="GO" id="GO:0043130">
    <property type="term" value="F:ubiquitin binding"/>
    <property type="evidence" value="ECO:0007669"/>
    <property type="project" value="TreeGrafter"/>
</dbReference>
<dbReference type="Pfam" id="PF09454">
    <property type="entry name" value="Vps23_core"/>
    <property type="match status" value="1"/>
</dbReference>
<evidence type="ECO:0000256" key="4">
    <source>
        <dbReference type="ARBA" id="ARBA00022753"/>
    </source>
</evidence>
<reference evidence="11 12" key="1">
    <citation type="journal article" date="2008" name="Nature">
        <title>The genome of Laccaria bicolor provides insights into mycorrhizal symbiosis.</title>
        <authorList>
            <person name="Martin F."/>
            <person name="Aerts A."/>
            <person name="Ahren D."/>
            <person name="Brun A."/>
            <person name="Danchin E.G.J."/>
            <person name="Duchaussoy F."/>
            <person name="Gibon J."/>
            <person name="Kohler A."/>
            <person name="Lindquist E."/>
            <person name="Pereda V."/>
            <person name="Salamov A."/>
            <person name="Shapiro H.J."/>
            <person name="Wuyts J."/>
            <person name="Blaudez D."/>
            <person name="Buee M."/>
            <person name="Brokstein P."/>
            <person name="Canbaeck B."/>
            <person name="Cohen D."/>
            <person name="Courty P.E."/>
            <person name="Coutinho P.M."/>
            <person name="Delaruelle C."/>
            <person name="Detter J.C."/>
            <person name="Deveau A."/>
            <person name="DiFazio S."/>
            <person name="Duplessis S."/>
            <person name="Fraissinet-Tachet L."/>
            <person name="Lucic E."/>
            <person name="Frey-Klett P."/>
            <person name="Fourrey C."/>
            <person name="Feussner I."/>
            <person name="Gay G."/>
            <person name="Grimwood J."/>
            <person name="Hoegger P.J."/>
            <person name="Jain P."/>
            <person name="Kilaru S."/>
            <person name="Labbe J."/>
            <person name="Lin Y.C."/>
            <person name="Legue V."/>
            <person name="Le Tacon F."/>
            <person name="Marmeisse R."/>
            <person name="Melayah D."/>
            <person name="Montanini B."/>
            <person name="Muratet M."/>
            <person name="Nehls U."/>
            <person name="Niculita-Hirzel H."/>
            <person name="Oudot-Le Secq M.P."/>
            <person name="Peter M."/>
            <person name="Quesneville H."/>
            <person name="Rajashekar B."/>
            <person name="Reich M."/>
            <person name="Rouhier N."/>
            <person name="Schmutz J."/>
            <person name="Yin T."/>
            <person name="Chalot M."/>
            <person name="Henrissat B."/>
            <person name="Kuees U."/>
            <person name="Lucas S."/>
            <person name="Van de Peer Y."/>
            <person name="Podila G.K."/>
            <person name="Polle A."/>
            <person name="Pukkila P.J."/>
            <person name="Richardson P.M."/>
            <person name="Rouze P."/>
            <person name="Sanders I.R."/>
            <person name="Stajich J.E."/>
            <person name="Tunlid A."/>
            <person name="Tuskan G."/>
            <person name="Grigoriev I.V."/>
        </authorList>
    </citation>
    <scope>NUCLEOTIDE SEQUENCE [LARGE SCALE GENOMIC DNA]</scope>
    <source>
        <strain evidence="12">S238N-H82 / ATCC MYA-4686</strain>
    </source>
</reference>
<dbReference type="PROSITE" id="PS51322">
    <property type="entry name" value="UEV"/>
    <property type="match status" value="1"/>
</dbReference>
<feature type="domain" description="SB" evidence="9">
    <location>
        <begin position="438"/>
        <end position="506"/>
    </location>
</feature>
<dbReference type="Gene3D" id="6.10.140.820">
    <property type="match status" value="1"/>
</dbReference>
<dbReference type="Gene3D" id="3.10.110.10">
    <property type="entry name" value="Ubiquitin Conjugating Enzyme"/>
    <property type="match status" value="1"/>
</dbReference>
<feature type="compositionally biased region" description="Polar residues" evidence="8">
    <location>
        <begin position="258"/>
        <end position="276"/>
    </location>
</feature>
<dbReference type="HOGENOM" id="CLU_017548_2_0_1"/>
<evidence type="ECO:0000256" key="3">
    <source>
        <dbReference type="ARBA" id="ARBA00022448"/>
    </source>
</evidence>
<dbReference type="RefSeq" id="XP_001875377.1">
    <property type="nucleotide sequence ID" value="XM_001875342.1"/>
</dbReference>
<feature type="compositionally biased region" description="Pro residues" evidence="8">
    <location>
        <begin position="277"/>
        <end position="287"/>
    </location>
</feature>
<protein>
    <submittedName>
        <fullName evidence="11">Predicted protein</fullName>
    </submittedName>
</protein>
<feature type="compositionally biased region" description="Pro residues" evidence="8">
    <location>
        <begin position="213"/>
        <end position="225"/>
    </location>
</feature>
<dbReference type="InParanoid" id="B0CSB9"/>
<proteinExistence type="inferred from homology"/>
<keyword evidence="4" id="KW-0967">Endosome</keyword>
<name>B0CSB9_LACBS</name>
<dbReference type="OrthoDB" id="306304at2759"/>
<feature type="domain" description="UEV" evidence="10">
    <location>
        <begin position="4"/>
        <end position="149"/>
    </location>
</feature>
<dbReference type="SUPFAM" id="SSF54495">
    <property type="entry name" value="UBC-like"/>
    <property type="match status" value="1"/>
</dbReference>
<dbReference type="GO" id="GO:0043162">
    <property type="term" value="P:ubiquitin-dependent protein catabolic process via the multivesicular body sorting pathway"/>
    <property type="evidence" value="ECO:0007669"/>
    <property type="project" value="UniProtKB-ARBA"/>
</dbReference>
<gene>
    <name evidence="11" type="ORF">LACBIDRAFT_305951</name>
</gene>
<dbReference type="Proteomes" id="UP000001194">
    <property type="component" value="Unassembled WGS sequence"/>
</dbReference>
<sequence length="511" mass="57098">MSTTLTQKWLRQNLHSYSQKDRVYSDIDAALARFQTLRPKSDIYTFDDGRTQLLLCIHGLLPISFRQASYNIPISVWLPRQYPQQPPIPYVVPTTDMLVKSGPYVDVSGKCNPEYIQHWERKYEGCSLSALFEAFQDQFSREPPVYSKPKQQPLTAYSSHNGNSYAVRTPPPLPRPAPSTSSTSSSTPPPIPTRPADLHSNSLELQTSTARPLSPPPLPPLPPVLPYNATPRAPYSNHSTLNQQSWYVPPARPPPSFLPNQTPTTQHQPNESRLSQSPPPPPPPPLLPLHFAPPMRLPESNSTPTPARNPQLPIADLLDGDADVPREGNSIQSPVPPRPLNPELLNLHTQVHAKLTSELDSLTQALALDAERLRAHQSDLLSGEPVIHDEMARLEAVRDVCRNVAFRTNGAVQQVEANISELRRKGDPEVDELICSTNIVHNQLINLIADDHSIEDTVYHLHRALNTGRIDLERFLRTTRVLAEEQFMKRALIEKILTGISTLSTPIAPWT</sequence>
<comment type="subcellular location">
    <subcellularLocation>
        <location evidence="1">Endosome</location>
    </subcellularLocation>
</comment>
<evidence type="ECO:0000313" key="11">
    <source>
        <dbReference type="EMBL" id="EDR14818.1"/>
    </source>
</evidence>
<dbReference type="STRING" id="486041.B0CSB9"/>
<dbReference type="GO" id="GO:0000813">
    <property type="term" value="C:ESCRT I complex"/>
    <property type="evidence" value="ECO:0007669"/>
    <property type="project" value="TreeGrafter"/>
</dbReference>
<evidence type="ECO:0000256" key="7">
    <source>
        <dbReference type="PROSITE-ProRule" id="PRU00644"/>
    </source>
</evidence>
<accession>B0CSB9</accession>
<comment type="similarity">
    <text evidence="2">Belongs to the ubiquitin-conjugating enzyme family. UEV subfamily.</text>
</comment>
<dbReference type="GO" id="GO:0072666">
    <property type="term" value="P:establishment of protein localization to vacuole"/>
    <property type="evidence" value="ECO:0007669"/>
    <property type="project" value="UniProtKB-ARBA"/>
</dbReference>
<dbReference type="InterPro" id="IPR016135">
    <property type="entry name" value="UBQ-conjugating_enzyme/RWD"/>
</dbReference>
<dbReference type="InterPro" id="IPR037202">
    <property type="entry name" value="ESCRT_assembly_dom"/>
</dbReference>
<feature type="compositionally biased region" description="Polar residues" evidence="8">
    <location>
        <begin position="299"/>
        <end position="308"/>
    </location>
</feature>
<keyword evidence="3 7" id="KW-0813">Transport</keyword>
<feature type="compositionally biased region" description="Polar residues" evidence="8">
    <location>
        <begin position="199"/>
        <end position="211"/>
    </location>
</feature>
<evidence type="ECO:0000259" key="9">
    <source>
        <dbReference type="PROSITE" id="PS51312"/>
    </source>
</evidence>
<dbReference type="InterPro" id="IPR008883">
    <property type="entry name" value="UEV_N"/>
</dbReference>
<keyword evidence="5 7" id="KW-0653">Protein transport</keyword>
<dbReference type="CDD" id="cd11685">
    <property type="entry name" value="UEV_TSG101-like"/>
    <property type="match status" value="1"/>
</dbReference>
<dbReference type="SUPFAM" id="SSF140111">
    <property type="entry name" value="Endosomal sorting complex assembly domain"/>
    <property type="match status" value="1"/>
</dbReference>
<dbReference type="PANTHER" id="PTHR23306:SF3">
    <property type="entry name" value="TUMOR SUPPRESSOR PROTEIN 101"/>
    <property type="match status" value="1"/>
</dbReference>
<feature type="region of interest" description="Disordered" evidence="8">
    <location>
        <begin position="142"/>
        <end position="309"/>
    </location>
</feature>
<dbReference type="GO" id="GO:0006886">
    <property type="term" value="P:intracellular protein transport"/>
    <property type="evidence" value="ECO:0007669"/>
    <property type="project" value="UniProtKB-ARBA"/>
</dbReference>
<evidence type="ECO:0000259" key="10">
    <source>
        <dbReference type="PROSITE" id="PS51322"/>
    </source>
</evidence>
<dbReference type="PANTHER" id="PTHR23306">
    <property type="entry name" value="TUMOR SUSCEPTIBILITY GENE 101 PROTEIN-RELATED"/>
    <property type="match status" value="1"/>
</dbReference>
<keyword evidence="12" id="KW-1185">Reference proteome</keyword>
<keyword evidence="6" id="KW-0175">Coiled coil</keyword>
<evidence type="ECO:0000256" key="2">
    <source>
        <dbReference type="ARBA" id="ARBA00009594"/>
    </source>
</evidence>
<dbReference type="AlphaFoldDB" id="B0CSB9"/>
<evidence type="ECO:0000256" key="5">
    <source>
        <dbReference type="ARBA" id="ARBA00022927"/>
    </source>
</evidence>
<feature type="compositionally biased region" description="Polar residues" evidence="8">
    <location>
        <begin position="149"/>
        <end position="166"/>
    </location>
</feature>
<dbReference type="Pfam" id="PF05743">
    <property type="entry name" value="UEV"/>
    <property type="match status" value="1"/>
</dbReference>
<dbReference type="InterPro" id="IPR052070">
    <property type="entry name" value="ESCRT-I_UEV_domain"/>
</dbReference>
<evidence type="ECO:0000256" key="1">
    <source>
        <dbReference type="ARBA" id="ARBA00004177"/>
    </source>
</evidence>
<evidence type="ECO:0000256" key="8">
    <source>
        <dbReference type="SAM" id="MobiDB-lite"/>
    </source>
</evidence>
<organism evidence="12">
    <name type="scientific">Laccaria bicolor (strain S238N-H82 / ATCC MYA-4686)</name>
    <name type="common">Bicoloured deceiver</name>
    <name type="synonym">Laccaria laccata var. bicolor</name>
    <dbReference type="NCBI Taxonomy" id="486041"/>
    <lineage>
        <taxon>Eukaryota</taxon>
        <taxon>Fungi</taxon>
        <taxon>Dikarya</taxon>
        <taxon>Basidiomycota</taxon>
        <taxon>Agaricomycotina</taxon>
        <taxon>Agaricomycetes</taxon>
        <taxon>Agaricomycetidae</taxon>
        <taxon>Agaricales</taxon>
        <taxon>Agaricineae</taxon>
        <taxon>Hydnangiaceae</taxon>
        <taxon>Laccaria</taxon>
    </lineage>
</organism>
<dbReference type="PROSITE" id="PS51312">
    <property type="entry name" value="SB"/>
    <property type="match status" value="1"/>
</dbReference>
<dbReference type="EMBL" id="DS547092">
    <property type="protein sequence ID" value="EDR14818.1"/>
    <property type="molecule type" value="Genomic_DNA"/>
</dbReference>
<evidence type="ECO:0000313" key="12">
    <source>
        <dbReference type="Proteomes" id="UP000001194"/>
    </source>
</evidence>